<evidence type="ECO:0000259" key="12">
    <source>
        <dbReference type="PROSITE" id="PS52004"/>
    </source>
</evidence>
<dbReference type="InterPro" id="IPR013217">
    <property type="entry name" value="Methyltransf_12"/>
</dbReference>
<dbReference type="GO" id="GO:0044550">
    <property type="term" value="P:secondary metabolite biosynthetic process"/>
    <property type="evidence" value="ECO:0007669"/>
    <property type="project" value="UniProtKB-ARBA"/>
</dbReference>
<dbReference type="Pfam" id="PF00109">
    <property type="entry name" value="ketoacyl-synt"/>
    <property type="match status" value="1"/>
</dbReference>
<feature type="region of interest" description="Disordered" evidence="10">
    <location>
        <begin position="1788"/>
        <end position="1815"/>
    </location>
</feature>
<name>A0A0J8R104_COCIT</name>
<dbReference type="Gene3D" id="3.40.50.150">
    <property type="entry name" value="Vaccinia Virus protein VP39"/>
    <property type="match status" value="1"/>
</dbReference>
<keyword evidence="3" id="KW-0597">Phosphoprotein</keyword>
<dbReference type="GO" id="GO:0016787">
    <property type="term" value="F:hydrolase activity"/>
    <property type="evidence" value="ECO:0007669"/>
    <property type="project" value="InterPro"/>
</dbReference>
<dbReference type="Pfam" id="PF08242">
    <property type="entry name" value="Methyltransf_12"/>
    <property type="match status" value="1"/>
</dbReference>
<dbReference type="InterPro" id="IPR009081">
    <property type="entry name" value="PP-bd_ACP"/>
</dbReference>
<dbReference type="Gene3D" id="3.10.129.110">
    <property type="entry name" value="Polyketide synthase dehydratase"/>
    <property type="match status" value="1"/>
</dbReference>
<dbReference type="Gene3D" id="3.40.47.10">
    <property type="match status" value="1"/>
</dbReference>
<dbReference type="InterPro" id="IPR029063">
    <property type="entry name" value="SAM-dependent_MTases_sf"/>
</dbReference>
<dbReference type="SMART" id="SM01294">
    <property type="entry name" value="PKS_PP_betabranch"/>
    <property type="match status" value="1"/>
</dbReference>
<dbReference type="InterPro" id="IPR041068">
    <property type="entry name" value="HTH_51"/>
</dbReference>
<dbReference type="InterPro" id="IPR049900">
    <property type="entry name" value="PKS_mFAS_DH"/>
</dbReference>
<dbReference type="InterPro" id="IPR001227">
    <property type="entry name" value="Ac_transferase_dom_sf"/>
</dbReference>
<keyword evidence="5" id="KW-0511">Multifunctional enzyme</keyword>
<evidence type="ECO:0000256" key="6">
    <source>
        <dbReference type="ARBA" id="ARBA00023315"/>
    </source>
</evidence>
<feature type="domain" description="PKS/mFAS DH" evidence="13">
    <location>
        <begin position="1229"/>
        <end position="1537"/>
    </location>
</feature>
<dbReference type="InterPro" id="IPR006162">
    <property type="entry name" value="Ppantetheine_attach_site"/>
</dbReference>
<dbReference type="GO" id="GO:0031177">
    <property type="term" value="F:phosphopantetheine binding"/>
    <property type="evidence" value="ECO:0007669"/>
    <property type="project" value="InterPro"/>
</dbReference>
<dbReference type="InterPro" id="IPR014030">
    <property type="entry name" value="Ketoacyl_synth_N"/>
</dbReference>
<dbReference type="InterPro" id="IPR016035">
    <property type="entry name" value="Acyl_Trfase/lysoPLipase"/>
</dbReference>
<evidence type="ECO:0000256" key="8">
    <source>
        <dbReference type="ARBA" id="ARBA00033379"/>
    </source>
</evidence>
<dbReference type="GO" id="GO:0004315">
    <property type="term" value="F:3-oxoacyl-[acyl-carrier-protein] synthase activity"/>
    <property type="evidence" value="ECO:0007669"/>
    <property type="project" value="InterPro"/>
</dbReference>
<keyword evidence="6" id="KW-0012">Acyltransferase</keyword>
<dbReference type="SUPFAM" id="SSF51735">
    <property type="entry name" value="NAD(P)-binding Rossmann-fold domains"/>
    <property type="match status" value="1"/>
</dbReference>
<dbReference type="PANTHER" id="PTHR43775:SF21">
    <property type="entry name" value="NON-REDUCING POLYKETIDE SYNTHASE AUSA-RELATED"/>
    <property type="match status" value="1"/>
</dbReference>
<dbReference type="SUPFAM" id="SSF53335">
    <property type="entry name" value="S-adenosyl-L-methionine-dependent methyltransferases"/>
    <property type="match status" value="1"/>
</dbReference>
<dbReference type="Pfam" id="PF18558">
    <property type="entry name" value="HTH_51"/>
    <property type="match status" value="1"/>
</dbReference>
<dbReference type="GO" id="GO:0006633">
    <property type="term" value="P:fatty acid biosynthetic process"/>
    <property type="evidence" value="ECO:0007669"/>
    <property type="project" value="InterPro"/>
</dbReference>
<dbReference type="SUPFAM" id="SSF47336">
    <property type="entry name" value="ACP-like"/>
    <property type="match status" value="2"/>
</dbReference>
<evidence type="ECO:0000259" key="13">
    <source>
        <dbReference type="PROSITE" id="PS52019"/>
    </source>
</evidence>
<evidence type="ECO:0000256" key="10">
    <source>
        <dbReference type="SAM" id="MobiDB-lite"/>
    </source>
</evidence>
<dbReference type="Pfam" id="PF00550">
    <property type="entry name" value="PP-binding"/>
    <property type="match status" value="2"/>
</dbReference>
<dbReference type="InterPro" id="IPR016039">
    <property type="entry name" value="Thiolase-like"/>
</dbReference>
<feature type="region of interest" description="N-terminal hotdog fold" evidence="9">
    <location>
        <begin position="1229"/>
        <end position="1367"/>
    </location>
</feature>
<dbReference type="SUPFAM" id="SSF53474">
    <property type="entry name" value="alpha/beta-Hydrolases"/>
    <property type="match status" value="1"/>
</dbReference>
<dbReference type="GO" id="GO:0004312">
    <property type="term" value="F:fatty acid synthase activity"/>
    <property type="evidence" value="ECO:0007669"/>
    <property type="project" value="TreeGrafter"/>
</dbReference>
<dbReference type="SUPFAM" id="SSF52151">
    <property type="entry name" value="FabD/lysophospholipase-like"/>
    <property type="match status" value="1"/>
</dbReference>
<dbReference type="SMART" id="SM00825">
    <property type="entry name" value="PKS_KS"/>
    <property type="match status" value="1"/>
</dbReference>
<dbReference type="SMART" id="SM00823">
    <property type="entry name" value="PKS_PP"/>
    <property type="match status" value="2"/>
</dbReference>
<dbReference type="STRING" id="454286.A0A0J8R104"/>
<dbReference type="Gene3D" id="3.30.70.3290">
    <property type="match status" value="1"/>
</dbReference>
<dbReference type="Gene3D" id="3.40.366.10">
    <property type="entry name" value="Malonyl-Coenzyme A Acyl Carrier Protein, domain 2"/>
    <property type="match status" value="1"/>
</dbReference>
<dbReference type="InterPro" id="IPR036736">
    <property type="entry name" value="ACP-like_sf"/>
</dbReference>
<keyword evidence="4" id="KW-0808">Transferase</keyword>
<dbReference type="CDD" id="cd02440">
    <property type="entry name" value="AdoMet_MTases"/>
    <property type="match status" value="1"/>
</dbReference>
<gene>
    <name evidence="14" type="ORF">CISG_07133</name>
</gene>
<accession>A0A0J8R104</accession>
<evidence type="ECO:0000256" key="3">
    <source>
        <dbReference type="ARBA" id="ARBA00022553"/>
    </source>
</evidence>
<dbReference type="Proteomes" id="UP000054559">
    <property type="component" value="Unassembled WGS sequence"/>
</dbReference>
<dbReference type="Gene3D" id="3.40.50.1820">
    <property type="entry name" value="alpha/beta hydrolase"/>
    <property type="match status" value="1"/>
</dbReference>
<dbReference type="PROSITE" id="PS52019">
    <property type="entry name" value="PKS_MFAS_DH"/>
    <property type="match status" value="1"/>
</dbReference>
<dbReference type="Pfam" id="PF02801">
    <property type="entry name" value="Ketoacyl-synt_C"/>
    <property type="match status" value="1"/>
</dbReference>
<feature type="domain" description="Carrier" evidence="11">
    <location>
        <begin position="1601"/>
        <end position="1675"/>
    </location>
</feature>
<dbReference type="Gene3D" id="1.10.1200.10">
    <property type="entry name" value="ACP-like"/>
    <property type="match status" value="2"/>
</dbReference>
<evidence type="ECO:0000256" key="2">
    <source>
        <dbReference type="ARBA" id="ARBA00022450"/>
    </source>
</evidence>
<dbReference type="PROSITE" id="PS50075">
    <property type="entry name" value="CARRIER"/>
    <property type="match status" value="2"/>
</dbReference>
<protein>
    <recommendedName>
        <fullName evidence="1">Non-reducing polyketide synthase nscA</fullName>
    </recommendedName>
    <alternativeName>
        <fullName evidence="7">Conidial yellow pigment biosynthesis polyketide synthase nscA</fullName>
    </alternativeName>
    <alternativeName>
        <fullName evidence="8">Neosartoricin B biosynthesis protein A</fullName>
    </alternativeName>
</protein>
<dbReference type="InterPro" id="IPR050091">
    <property type="entry name" value="PKS_NRPS_Biosynth_Enz"/>
</dbReference>
<evidence type="ECO:0000256" key="1">
    <source>
        <dbReference type="ARBA" id="ARBA00018393"/>
    </source>
</evidence>
<keyword evidence="2" id="KW-0596">Phosphopantetheine</keyword>
<feature type="active site" description="Proton acceptor; for dehydratase activity" evidence="9">
    <location>
        <position position="1263"/>
    </location>
</feature>
<evidence type="ECO:0000256" key="7">
    <source>
        <dbReference type="ARBA" id="ARBA00031359"/>
    </source>
</evidence>
<dbReference type="InterPro" id="IPR013120">
    <property type="entry name" value="FAR_NAD-bd"/>
</dbReference>
<dbReference type="Gene3D" id="3.40.50.720">
    <property type="entry name" value="NAD(P)-binding Rossmann-like Domain"/>
    <property type="match status" value="1"/>
</dbReference>
<evidence type="ECO:0000256" key="5">
    <source>
        <dbReference type="ARBA" id="ARBA00023268"/>
    </source>
</evidence>
<dbReference type="InterPro" id="IPR018201">
    <property type="entry name" value="Ketoacyl_synth_AS"/>
</dbReference>
<dbReference type="PROSITE" id="PS52004">
    <property type="entry name" value="KS3_2"/>
    <property type="match status" value="1"/>
</dbReference>
<dbReference type="Pfam" id="PF00698">
    <property type="entry name" value="Acyl_transf_1"/>
    <property type="match status" value="1"/>
</dbReference>
<feature type="active site" description="Proton donor; for dehydratase activity" evidence="9">
    <location>
        <position position="1446"/>
    </location>
</feature>
<dbReference type="InterPro" id="IPR014043">
    <property type="entry name" value="Acyl_transferase_dom"/>
</dbReference>
<evidence type="ECO:0000256" key="4">
    <source>
        <dbReference type="ARBA" id="ARBA00022679"/>
    </source>
</evidence>
<dbReference type="InterPro" id="IPR014031">
    <property type="entry name" value="Ketoacyl_synth_C"/>
</dbReference>
<dbReference type="InterPro" id="IPR036291">
    <property type="entry name" value="NAD(P)-bd_dom_sf"/>
</dbReference>
<dbReference type="PANTHER" id="PTHR43775">
    <property type="entry name" value="FATTY ACID SYNTHASE"/>
    <property type="match status" value="1"/>
</dbReference>
<dbReference type="SUPFAM" id="SSF53901">
    <property type="entry name" value="Thiolase-like"/>
    <property type="match status" value="1"/>
</dbReference>
<evidence type="ECO:0000313" key="14">
    <source>
        <dbReference type="EMBL" id="KMU78416.1"/>
    </source>
</evidence>
<evidence type="ECO:0000313" key="15">
    <source>
        <dbReference type="Proteomes" id="UP000054559"/>
    </source>
</evidence>
<dbReference type="InterPro" id="IPR042104">
    <property type="entry name" value="PKS_dehydratase_sf"/>
</dbReference>
<evidence type="ECO:0000256" key="9">
    <source>
        <dbReference type="PROSITE-ProRule" id="PRU01363"/>
    </source>
</evidence>
<feature type="domain" description="Ketosynthase family 3 (KS3)" evidence="12">
    <location>
        <begin position="333"/>
        <end position="747"/>
    </location>
</feature>
<dbReference type="EMBL" id="DS268164">
    <property type="protein sequence ID" value="KMU78416.1"/>
    <property type="molecule type" value="Genomic_DNA"/>
</dbReference>
<dbReference type="InterPro" id="IPR020841">
    <property type="entry name" value="PKS_Beta-ketoAc_synthase_dom"/>
</dbReference>
<reference evidence="15" key="1">
    <citation type="journal article" date="2010" name="Genome Res.">
        <title>Population genomic sequencing of Coccidioides fungi reveals recent hybridization and transposon control.</title>
        <authorList>
            <person name="Neafsey D.E."/>
            <person name="Barker B.M."/>
            <person name="Sharpton T.J."/>
            <person name="Stajich J.E."/>
            <person name="Park D.J."/>
            <person name="Whiston E."/>
            <person name="Hung C.-Y."/>
            <person name="McMahan C."/>
            <person name="White J."/>
            <person name="Sykes S."/>
            <person name="Heiman D."/>
            <person name="Young S."/>
            <person name="Zeng Q."/>
            <person name="Abouelleil A."/>
            <person name="Aftuck L."/>
            <person name="Bessette D."/>
            <person name="Brown A."/>
            <person name="FitzGerald M."/>
            <person name="Lui A."/>
            <person name="Macdonald J.P."/>
            <person name="Priest M."/>
            <person name="Orbach M.J."/>
            <person name="Galgiani J.N."/>
            <person name="Kirkland T.N."/>
            <person name="Cole G.T."/>
            <person name="Birren B.W."/>
            <person name="Henn M.R."/>
            <person name="Taylor J.W."/>
            <person name="Rounsley S.D."/>
        </authorList>
    </citation>
    <scope>NUCLEOTIDE SEQUENCE [LARGE SCALE GENOMIC DNA]</scope>
    <source>
        <strain evidence="15">RMSCC 3703</strain>
    </source>
</reference>
<proteinExistence type="predicted"/>
<dbReference type="Pfam" id="PF07993">
    <property type="entry name" value="NAD_binding_4"/>
    <property type="match status" value="1"/>
</dbReference>
<dbReference type="InterPro" id="IPR029058">
    <property type="entry name" value="AB_hydrolase_fold"/>
</dbReference>
<evidence type="ECO:0000259" key="11">
    <source>
        <dbReference type="PROSITE" id="PS50075"/>
    </source>
</evidence>
<feature type="region of interest" description="C-terminal hotdog fold" evidence="9">
    <location>
        <begin position="1386"/>
        <end position="1537"/>
    </location>
</feature>
<sequence>MNFKMGLSSFEPQFRTLQNLLLLARGAHSSNPSLNVRVLFISSISVVGRYGEVYNEAIVPEAPIRDFNATLHLGYAKAKLVCEQIIERTRARYPEIELAYVRAGQIAGSSMGYWNKEEHFVALVASSQKIGKLPNLNGTLSWLPVDVAAAVISDILLSSEPMQLVYHLENPFRQSWREVLDTLAVGLNLGKDDRLSFHEWIDAVESAPDKGNRAKQLASFFKEDFERILSPHNVGLLLRRMYNVLQGWIRLFAMRQSVGFALARWFLCFTSRGWLNYSNIPGRMPPTTSNDKARGCRVPCFASSPNLPFLQTGTTALFGATILSTIMDEDYPENAIAVIGMACKFPGAESLEEFWDLLLAGKSMCQGAPSERFATKNNRRHQDKSIYNGNFISSIESFDHKFFRKSGREASSMDPQQRLLLEVAYQALESAGYFGETDPNTDVGCYVGVCASDYNDNVANHPPNAFSTLGTLRAFLTGKISHFFGWTGPSVTFDTACSSSAVAIDAACKAILQGGCHMALAGGVSIFTSPYFFQNLSAASFLSPTGATKSFDADADGYCRGEGVGLVMLKKLSHAVANNDNILGVIMSSAVKQSSNLVPITVPYSPSQTALYRKVLALANVSPEQVTYLEAHGTGTRIGDPQEFQGIKEVFGGPKRQENLYFASVKGNIGHTEGASGVAGLIKTVLMIQKRKIVRQASFQQLNPKIILEGEKLAVPTDTLTWKAETLIGCVNNYGAAGSIAAMVIKEPPAPSTELGHAKPLSRYPIFLSANSPKALSEYAAKLRAFMTRLPPSSSNTLADLACNLSDKQNRSLPCSLEVTVPSMTELDDQLRVVASGSSAPSSSEAPSKPKHVILVFGGQTNRLIGLNKMVLESSPILRSYLDQCDEKLQAFGMQSIYPGIFETEPRDDIVMLQTMQFALQYAVAKTWIDSGLHIDCVLGHSFGQLVALTISGVLSLEDGLNLVHGRALLMAQKWGPERGSMIALDADIETTARLIKTIDWKLPAITGPGATLSSGSEAAVQGLVGLLNQSAAVKYKQLNVTHGFHSEFTEPILKDLDQLAKTLTFNQPKIPIETCSEGQSWGFVTPALVTEHTRIPVYFEEAVDRLIRRYGPCTWVEAGSNSSIVSMARRAIRGTASKHSFFPINLSREDAMGSLADTTVNLWKNGHHVQFWPFNRLKRRHYTQINLPPYQFEKVKHWLDWVEVEPASTSGAGKNIQEQSEKEEPGPAKLLSFSGFGDRERRQAVFCIDPRCEEWQRLVQGHAVLQNPLCPAPLYVELVSRAIMLHLHDPSAVTLSSAGLCLRSLDVVAPLGIGHDIYVKLLLTQLGSNNDRWRFAFYTMPRPFRSEEADLPLHATGEVTISSRAEVRSEFERTHLESLIAQTDGEGMTGSLIYRVFDRVVQYDTYYKGVSRIASKAGEVVAQVILQNPELPWAKEQVSNPLALDNFLQVAGLHVNSLNVCGESNVFVCTKVDRIQFGPEMQLSNGNGSWSVYSNMHMLNDKEVENEIYVFDAIRRQLVMVILGARFNRVLITSLKKVLARANPTGAGVDLIAKGFPAASHIPATDPRISKESDFGMPVPPIQLDQSSTIPRPIEEPVKPDLEKELRQLLNKITDVPESEFKDEATLEDLGIDSLMATEIVTEVGAVFKVDIPQSDVQDLITFRALRDYVLQRVAPGHKVLTQTMTATLTEAVLPREKKDNAPKASFAGPNEQVSRRIAQLVASHLECSADFLRSTNLADQGLDSLLCMELATDIERLYGIKIDVTQLTTESTFGDLCDMIIGSGSSSGSSTADDFAASTPAAELTTDTEDENIPVPGPQAAAKLLEVQHAFENIRYDFEMYAKETGFLGFWKNVFPAQSRLVLAYVVEAFRDLGCPLDVLQPGQIVPDLLVLPRHQRLRCVFYEVLRDGQLVDFTGTDYIRSEKPIDHTPSHEIYSQIVRDHPQHAKEHELLNICGSIMASLVNGQKDPLQLLFGTKRNKDLLEDVYRNGPMYLAVTRLLGSFLEKSLRNRGEGKIHVLEVGAGTGATTRWVVDVLSRAGVDFTYTFSDISPSLVAAAKRKFSTYGNMNFMVLDIEKAPPEELTGRFHIILSTNCIHATSSLPRSLTRICEMLRPGGFVSLVEFTKNMFWFDMVFGLLEGWWLFEDGREHVLADEAFWERSMKHAGFKHVAMTDGPSLEANTVRIITGFTEHAVSSNTQSWVEKKNEATDSETLVFSVTDDKTLLRADIHYPVSESKCSQPWPVALLIHGGGHTMLSRKDVHPKQVQYLLKHRILPVSVDYRLCPETTLVDGPMRDVQDAFIWVKTKLPSLKLRSSSYLSIDSDRVAVVGWSTGGTLALSLSWTIESSQEIRPPDAILSFYCPTDYEDPFWKGPNFPCNSRSYADEEIDLLAGVSQRPSSAMASPQRPASQPTNFKKYECLPQPSPEQIIEISPYAQIVRGKSRSPTYLVHGTDDDLIPWQQAQRTYEALKKAGVPAGISLLEGQPHLFDLFSDADGKKWQAVVEAYAFVFKHVGVEMGRVD</sequence>
<dbReference type="OrthoDB" id="429813at2759"/>
<dbReference type="Pfam" id="PF07859">
    <property type="entry name" value="Abhydrolase_3"/>
    <property type="match status" value="1"/>
</dbReference>
<dbReference type="InterPro" id="IPR020806">
    <property type="entry name" value="PKS_PP-bd"/>
</dbReference>
<dbReference type="SMART" id="SM00827">
    <property type="entry name" value="PKS_AT"/>
    <property type="match status" value="1"/>
</dbReference>
<organism evidence="14 15">
    <name type="scientific">Coccidioides immitis RMSCC 3703</name>
    <dbReference type="NCBI Taxonomy" id="454286"/>
    <lineage>
        <taxon>Eukaryota</taxon>
        <taxon>Fungi</taxon>
        <taxon>Dikarya</taxon>
        <taxon>Ascomycota</taxon>
        <taxon>Pezizomycotina</taxon>
        <taxon>Eurotiomycetes</taxon>
        <taxon>Eurotiomycetidae</taxon>
        <taxon>Onygenales</taxon>
        <taxon>Onygenaceae</taxon>
        <taxon>Coccidioides</taxon>
    </lineage>
</organism>
<dbReference type="PROSITE" id="PS00012">
    <property type="entry name" value="PHOSPHOPANTETHEINE"/>
    <property type="match status" value="1"/>
</dbReference>
<feature type="domain" description="Carrier" evidence="11">
    <location>
        <begin position="1710"/>
        <end position="1786"/>
    </location>
</feature>
<dbReference type="PROSITE" id="PS00606">
    <property type="entry name" value="KS3_1"/>
    <property type="match status" value="1"/>
</dbReference>
<dbReference type="InterPro" id="IPR013094">
    <property type="entry name" value="AB_hydrolase_3"/>
</dbReference>
<dbReference type="CDD" id="cd00833">
    <property type="entry name" value="PKS"/>
    <property type="match status" value="1"/>
</dbReference>